<dbReference type="PROSITE" id="PS50144">
    <property type="entry name" value="MATH"/>
    <property type="match status" value="1"/>
</dbReference>
<name>A0A5J9T129_9POAL</name>
<feature type="domain" description="MATH" evidence="1">
    <location>
        <begin position="25"/>
        <end position="70"/>
    </location>
</feature>
<reference evidence="2 3" key="1">
    <citation type="journal article" date="2019" name="Sci. Rep.">
        <title>A high-quality genome of Eragrostis curvula grass provides insights into Poaceae evolution and supports new strategies to enhance forage quality.</title>
        <authorList>
            <person name="Carballo J."/>
            <person name="Santos B.A.C.M."/>
            <person name="Zappacosta D."/>
            <person name="Garbus I."/>
            <person name="Selva J.P."/>
            <person name="Gallo C.A."/>
            <person name="Diaz A."/>
            <person name="Albertini E."/>
            <person name="Caccamo M."/>
            <person name="Echenique V."/>
        </authorList>
    </citation>
    <scope>NUCLEOTIDE SEQUENCE [LARGE SCALE GENOMIC DNA]</scope>
    <source>
        <strain evidence="3">cv. Victoria</strain>
        <tissue evidence="2">Leaf</tissue>
    </source>
</reference>
<evidence type="ECO:0000313" key="3">
    <source>
        <dbReference type="Proteomes" id="UP000324897"/>
    </source>
</evidence>
<dbReference type="Gramene" id="TVU04985">
    <property type="protein sequence ID" value="TVU04985"/>
    <property type="gene ID" value="EJB05_48132"/>
</dbReference>
<dbReference type="CDD" id="cd00121">
    <property type="entry name" value="MATH"/>
    <property type="match status" value="1"/>
</dbReference>
<proteinExistence type="predicted"/>
<comment type="caution">
    <text evidence="2">The sequence shown here is derived from an EMBL/GenBank/DDBJ whole genome shotgun (WGS) entry which is preliminary data.</text>
</comment>
<dbReference type="InterPro" id="IPR002083">
    <property type="entry name" value="MATH/TRAF_dom"/>
</dbReference>
<accession>A0A5J9T129</accession>
<sequence>MPTPPRANRAAHHRLAGDIDRFAGRSSTRVNYEQFKYHAISKAICSEPFATGGHMWRVNCYPSGQDVSDG</sequence>
<gene>
    <name evidence="2" type="ORF">EJB05_48132</name>
</gene>
<dbReference type="SUPFAM" id="SSF49599">
    <property type="entry name" value="TRAF domain-like"/>
    <property type="match status" value="1"/>
</dbReference>
<dbReference type="AlphaFoldDB" id="A0A5J9T129"/>
<protein>
    <recommendedName>
        <fullName evidence="1">MATH domain-containing protein</fullName>
    </recommendedName>
</protein>
<evidence type="ECO:0000259" key="1">
    <source>
        <dbReference type="PROSITE" id="PS50144"/>
    </source>
</evidence>
<feature type="non-terminal residue" evidence="2">
    <location>
        <position position="70"/>
    </location>
</feature>
<keyword evidence="3" id="KW-1185">Reference proteome</keyword>
<evidence type="ECO:0000313" key="2">
    <source>
        <dbReference type="EMBL" id="TVU04985.1"/>
    </source>
</evidence>
<feature type="non-terminal residue" evidence="2">
    <location>
        <position position="1"/>
    </location>
</feature>
<dbReference type="EMBL" id="RWGY01000051">
    <property type="protein sequence ID" value="TVU04985.1"/>
    <property type="molecule type" value="Genomic_DNA"/>
</dbReference>
<dbReference type="Gene3D" id="2.60.210.10">
    <property type="entry name" value="Apoptosis, Tumor Necrosis Factor Receptor Associated Protein 2, Chain A"/>
    <property type="match status" value="1"/>
</dbReference>
<dbReference type="Proteomes" id="UP000324897">
    <property type="component" value="Unassembled WGS sequence"/>
</dbReference>
<dbReference type="InterPro" id="IPR008974">
    <property type="entry name" value="TRAF-like"/>
</dbReference>
<organism evidence="2 3">
    <name type="scientific">Eragrostis curvula</name>
    <name type="common">weeping love grass</name>
    <dbReference type="NCBI Taxonomy" id="38414"/>
    <lineage>
        <taxon>Eukaryota</taxon>
        <taxon>Viridiplantae</taxon>
        <taxon>Streptophyta</taxon>
        <taxon>Embryophyta</taxon>
        <taxon>Tracheophyta</taxon>
        <taxon>Spermatophyta</taxon>
        <taxon>Magnoliopsida</taxon>
        <taxon>Liliopsida</taxon>
        <taxon>Poales</taxon>
        <taxon>Poaceae</taxon>
        <taxon>PACMAD clade</taxon>
        <taxon>Chloridoideae</taxon>
        <taxon>Eragrostideae</taxon>
        <taxon>Eragrostidinae</taxon>
        <taxon>Eragrostis</taxon>
    </lineage>
</organism>